<evidence type="ECO:0000313" key="17">
    <source>
        <dbReference type="Proteomes" id="UP000548867"/>
    </source>
</evidence>
<accession>A0A7W6CIZ1</accession>
<evidence type="ECO:0000259" key="15">
    <source>
        <dbReference type="Pfam" id="PF07715"/>
    </source>
</evidence>
<sequence>MKTRLISRVSALLATSCIAAIGCAAHAQSATPQPDANAGIADIVVTATRRAERLQDVPVSVTAVTKDAVTRQNVRDLGDLPKLVPGLTLNYGTQPGNFSINLRGIGTLTNGIAVESDVAVVIDDVPAGFQAAAFKDLVDIERVEALKGPQSTLFGKSAISGVLNIVTQAPTDHLTGHVTALVTDDHEWRVGGTVSGPLSDTVKARITASYNSWDGNVDNLTTGQKMNGSKGLTITGKMLWEPTSNLSISLAPRYNHSDINCCVTPINKLTTGLYYQGITQLPASTVLAGINYNDPYNSKVRNDIRAGGDAFSWGGTLRASYNIDGGLLPGATVTYIGSYDHYVMRDYQDVDATDSHFLLYYPVVTPSGIDSGAALYGQFRVRSTTQELRVTSPSGPFRYVFGLWYAHNDLYRDLDRGPVLQRVHYTATSNNTNYSFYTDLALDVSPKFTLVGGFRLNRQTINYDYQNFTAATPFHLNGGASHNAITGKMGVQYRITPNNMVYATYSTGYKGQAYDLSSVFNATIAAQQPVSPETAHNYEIGFKNSFFDRKLTLNTALFWTDYFGFQTSSITVLPNGFPLAYLQSVGHLRTRGAEVEFNARPTSRFSINGSAAYTDAKILDYPAGPCYPGQATVTLSSNSAVPAPGQCGVLPSGSSIQNLSGARLNNAPVFKFNLGALYELPIGEARKASLSVNYRWQDDVNYLLNTNPTTVQPAYGIVDASLGLSLAGGKYKFSAFVNNLFNKHYAVNLYDSASGFSAPGVTARGTMWQPARDAWRYVGVRFDASF</sequence>
<evidence type="ECO:0000256" key="2">
    <source>
        <dbReference type="ARBA" id="ARBA00022448"/>
    </source>
</evidence>
<evidence type="ECO:0000256" key="10">
    <source>
        <dbReference type="ARBA" id="ARBA00023237"/>
    </source>
</evidence>
<dbReference type="InterPro" id="IPR000531">
    <property type="entry name" value="Beta-barrel_TonB"/>
</dbReference>
<dbReference type="GO" id="GO:0006826">
    <property type="term" value="P:iron ion transport"/>
    <property type="evidence" value="ECO:0007669"/>
    <property type="project" value="UniProtKB-KW"/>
</dbReference>
<dbReference type="PROSITE" id="PS52016">
    <property type="entry name" value="TONB_DEPENDENT_REC_3"/>
    <property type="match status" value="1"/>
</dbReference>
<dbReference type="EMBL" id="JACIDX010000002">
    <property type="protein sequence ID" value="MBB3953931.1"/>
    <property type="molecule type" value="Genomic_DNA"/>
</dbReference>
<feature type="domain" description="TonB-dependent receptor-like beta-barrel" evidence="14">
    <location>
        <begin position="293"/>
        <end position="740"/>
    </location>
</feature>
<feature type="signal peptide" evidence="13">
    <location>
        <begin position="1"/>
        <end position="27"/>
    </location>
</feature>
<evidence type="ECO:0000256" key="4">
    <source>
        <dbReference type="ARBA" id="ARBA00022496"/>
    </source>
</evidence>
<evidence type="ECO:0000256" key="11">
    <source>
        <dbReference type="PROSITE-ProRule" id="PRU01360"/>
    </source>
</evidence>
<keyword evidence="9 11" id="KW-0472">Membrane</keyword>
<proteinExistence type="inferred from homology"/>
<evidence type="ECO:0000256" key="1">
    <source>
        <dbReference type="ARBA" id="ARBA00004571"/>
    </source>
</evidence>
<dbReference type="SUPFAM" id="SSF56935">
    <property type="entry name" value="Porins"/>
    <property type="match status" value="1"/>
</dbReference>
<gene>
    <name evidence="16" type="ORF">GGR38_000858</name>
</gene>
<dbReference type="Pfam" id="PF07715">
    <property type="entry name" value="Plug"/>
    <property type="match status" value="1"/>
</dbReference>
<feature type="domain" description="TonB-dependent receptor plug" evidence="15">
    <location>
        <begin position="54"/>
        <end position="162"/>
    </location>
</feature>
<keyword evidence="2 11" id="KW-0813">Transport</keyword>
<keyword evidence="16" id="KW-0675">Receptor</keyword>
<dbReference type="Proteomes" id="UP000548867">
    <property type="component" value="Unassembled WGS sequence"/>
</dbReference>
<feature type="chain" id="PRO_5030975940" evidence="13">
    <location>
        <begin position="28"/>
        <end position="786"/>
    </location>
</feature>
<keyword evidence="3 11" id="KW-1134">Transmembrane beta strand</keyword>
<dbReference type="InterPro" id="IPR039426">
    <property type="entry name" value="TonB-dep_rcpt-like"/>
</dbReference>
<keyword evidence="4" id="KW-0410">Iron transport</keyword>
<dbReference type="AlphaFoldDB" id="A0A7W6CIZ1"/>
<evidence type="ECO:0000256" key="12">
    <source>
        <dbReference type="RuleBase" id="RU003357"/>
    </source>
</evidence>
<dbReference type="InterPro" id="IPR012910">
    <property type="entry name" value="Plug_dom"/>
</dbReference>
<dbReference type="InterPro" id="IPR036942">
    <property type="entry name" value="Beta-barrel_TonB_sf"/>
</dbReference>
<comment type="caution">
    <text evidence="16">The sequence shown here is derived from an EMBL/GenBank/DDBJ whole genome shotgun (WGS) entry which is preliminary data.</text>
</comment>
<evidence type="ECO:0000256" key="5">
    <source>
        <dbReference type="ARBA" id="ARBA00022692"/>
    </source>
</evidence>
<dbReference type="RefSeq" id="WP_183622980.1">
    <property type="nucleotide sequence ID" value="NZ_JACIDX010000002.1"/>
</dbReference>
<keyword evidence="8 12" id="KW-0798">TonB box</keyword>
<organism evidence="16 17">
    <name type="scientific">Novosphingobium sediminicola</name>
    <dbReference type="NCBI Taxonomy" id="563162"/>
    <lineage>
        <taxon>Bacteria</taxon>
        <taxon>Pseudomonadati</taxon>
        <taxon>Pseudomonadota</taxon>
        <taxon>Alphaproteobacteria</taxon>
        <taxon>Sphingomonadales</taxon>
        <taxon>Sphingomonadaceae</taxon>
        <taxon>Novosphingobium</taxon>
    </lineage>
</organism>
<comment type="subcellular location">
    <subcellularLocation>
        <location evidence="1 11">Cell outer membrane</location>
        <topology evidence="1 11">Multi-pass membrane protein</topology>
    </subcellularLocation>
</comment>
<dbReference type="Pfam" id="PF00593">
    <property type="entry name" value="TonB_dep_Rec_b-barrel"/>
    <property type="match status" value="1"/>
</dbReference>
<dbReference type="PANTHER" id="PTHR32552:SF81">
    <property type="entry name" value="TONB-DEPENDENT OUTER MEMBRANE RECEPTOR"/>
    <property type="match status" value="1"/>
</dbReference>
<keyword evidence="17" id="KW-1185">Reference proteome</keyword>
<evidence type="ECO:0000256" key="6">
    <source>
        <dbReference type="ARBA" id="ARBA00023004"/>
    </source>
</evidence>
<evidence type="ECO:0000256" key="3">
    <source>
        <dbReference type="ARBA" id="ARBA00022452"/>
    </source>
</evidence>
<dbReference type="CDD" id="cd01347">
    <property type="entry name" value="ligand_gated_channel"/>
    <property type="match status" value="1"/>
</dbReference>
<dbReference type="Gene3D" id="2.40.170.20">
    <property type="entry name" value="TonB-dependent receptor, beta-barrel domain"/>
    <property type="match status" value="1"/>
</dbReference>
<evidence type="ECO:0000313" key="16">
    <source>
        <dbReference type="EMBL" id="MBB3953931.1"/>
    </source>
</evidence>
<keyword evidence="7" id="KW-0406">Ion transport</keyword>
<evidence type="ECO:0000259" key="14">
    <source>
        <dbReference type="Pfam" id="PF00593"/>
    </source>
</evidence>
<dbReference type="PANTHER" id="PTHR32552">
    <property type="entry name" value="FERRICHROME IRON RECEPTOR-RELATED"/>
    <property type="match status" value="1"/>
</dbReference>
<dbReference type="GO" id="GO:0009279">
    <property type="term" value="C:cell outer membrane"/>
    <property type="evidence" value="ECO:0007669"/>
    <property type="project" value="UniProtKB-SubCell"/>
</dbReference>
<reference evidence="16 17" key="1">
    <citation type="submission" date="2020-08" db="EMBL/GenBank/DDBJ databases">
        <title>Genomic Encyclopedia of Type Strains, Phase IV (KMG-IV): sequencing the most valuable type-strain genomes for metagenomic binning, comparative biology and taxonomic classification.</title>
        <authorList>
            <person name="Goeker M."/>
        </authorList>
    </citation>
    <scope>NUCLEOTIDE SEQUENCE [LARGE SCALE GENOMIC DNA]</scope>
    <source>
        <strain evidence="16 17">DSM 27057</strain>
    </source>
</reference>
<evidence type="ECO:0000256" key="9">
    <source>
        <dbReference type="ARBA" id="ARBA00023136"/>
    </source>
</evidence>
<keyword evidence="10 11" id="KW-0998">Cell outer membrane</keyword>
<protein>
    <submittedName>
        <fullName evidence="16">Iron complex outermembrane receptor protein</fullName>
    </submittedName>
</protein>
<keyword evidence="6" id="KW-0408">Iron</keyword>
<evidence type="ECO:0000256" key="13">
    <source>
        <dbReference type="SAM" id="SignalP"/>
    </source>
</evidence>
<name>A0A7W6CIZ1_9SPHN</name>
<dbReference type="PROSITE" id="PS51257">
    <property type="entry name" value="PROKAR_LIPOPROTEIN"/>
    <property type="match status" value="1"/>
</dbReference>
<keyword evidence="5 11" id="KW-0812">Transmembrane</keyword>
<evidence type="ECO:0000256" key="7">
    <source>
        <dbReference type="ARBA" id="ARBA00023065"/>
    </source>
</evidence>
<keyword evidence="13" id="KW-0732">Signal</keyword>
<comment type="similarity">
    <text evidence="11 12">Belongs to the TonB-dependent receptor family.</text>
</comment>
<evidence type="ECO:0000256" key="8">
    <source>
        <dbReference type="ARBA" id="ARBA00023077"/>
    </source>
</evidence>